<sequence>MKTIKLMADYGCHPLWGTTPNDFGDISPNELPISTELQDSLKRWADRFEAILNMDDPASSGFKSTSEEEMFIADGYELAQRLRDELGSEYEIIYR</sequence>
<name>A0A0T9M5C6_YERKR</name>
<proteinExistence type="predicted"/>
<gene>
    <name evidence="1" type="ORF">ERS008491_04278</name>
</gene>
<dbReference type="EMBL" id="CPYI01000028">
    <property type="protein sequence ID" value="CNF62798.1"/>
    <property type="molecule type" value="Genomic_DNA"/>
</dbReference>
<organism evidence="1 2">
    <name type="scientific">Yersinia kristensenii</name>
    <dbReference type="NCBI Taxonomy" id="28152"/>
    <lineage>
        <taxon>Bacteria</taxon>
        <taxon>Pseudomonadati</taxon>
        <taxon>Pseudomonadota</taxon>
        <taxon>Gammaproteobacteria</taxon>
        <taxon>Enterobacterales</taxon>
        <taxon>Yersiniaceae</taxon>
        <taxon>Yersinia</taxon>
    </lineage>
</organism>
<dbReference type="RefSeq" id="WP_050111575.1">
    <property type="nucleotide sequence ID" value="NZ_CABHXR010000008.1"/>
</dbReference>
<dbReference type="GeneID" id="61905211"/>
<reference evidence="1 2" key="1">
    <citation type="submission" date="2015-03" db="EMBL/GenBank/DDBJ databases">
        <authorList>
            <person name="Murphy D."/>
        </authorList>
    </citation>
    <scope>NUCLEOTIDE SEQUENCE [LARGE SCALE GENOMIC DNA]</scope>
    <source>
        <strain evidence="1 2">FCF326</strain>
    </source>
</reference>
<dbReference type="Proteomes" id="UP000045824">
    <property type="component" value="Unassembled WGS sequence"/>
</dbReference>
<protein>
    <submittedName>
        <fullName evidence="1">Uncharacterized protein</fullName>
    </submittedName>
</protein>
<evidence type="ECO:0000313" key="2">
    <source>
        <dbReference type="Proteomes" id="UP000045824"/>
    </source>
</evidence>
<dbReference type="OrthoDB" id="1150977at2"/>
<accession>A0A0T9M5C6</accession>
<evidence type="ECO:0000313" key="1">
    <source>
        <dbReference type="EMBL" id="CNF62798.1"/>
    </source>
</evidence>